<keyword evidence="1" id="KW-0812">Transmembrane</keyword>
<comment type="caution">
    <text evidence="2">The sequence shown here is derived from an EMBL/GenBank/DDBJ whole genome shotgun (WGS) entry which is preliminary data.</text>
</comment>
<proteinExistence type="predicted"/>
<dbReference type="AlphaFoldDB" id="A0A243AUS8"/>
<reference evidence="2 3" key="1">
    <citation type="submission" date="2016-10" db="EMBL/GenBank/DDBJ databases">
        <title>Comparative genomics of Bacillus thuringiensis reveals a path to pathogens against multiple invertebrate hosts.</title>
        <authorList>
            <person name="Zheng J."/>
            <person name="Gao Q."/>
            <person name="Liu H."/>
            <person name="Peng D."/>
            <person name="Ruan L."/>
            <person name="Sun M."/>
        </authorList>
    </citation>
    <scope>NUCLEOTIDE SEQUENCE [LARGE SCALE GENOMIC DNA]</scope>
    <source>
        <strain evidence="2">BGSC 4BX1</strain>
    </source>
</reference>
<dbReference type="EMBL" id="NFDL01000131">
    <property type="protein sequence ID" value="OTY32649.1"/>
    <property type="molecule type" value="Genomic_DNA"/>
</dbReference>
<gene>
    <name evidence="2" type="ORF">BK742_31985</name>
</gene>
<sequence>MFCSFIPLFGFLFLGLIAVSVMYNSLINMEQ</sequence>
<evidence type="ECO:0000313" key="2">
    <source>
        <dbReference type="EMBL" id="OTY32649.1"/>
    </source>
</evidence>
<protein>
    <submittedName>
        <fullName evidence="2">Uncharacterized protein</fullName>
    </submittedName>
</protein>
<dbReference type="Proteomes" id="UP000195089">
    <property type="component" value="Unassembled WGS sequence"/>
</dbReference>
<keyword evidence="1" id="KW-0472">Membrane</keyword>
<evidence type="ECO:0000256" key="1">
    <source>
        <dbReference type="SAM" id="Phobius"/>
    </source>
</evidence>
<feature type="transmembrane region" description="Helical" evidence="1">
    <location>
        <begin position="6"/>
        <end position="26"/>
    </location>
</feature>
<organism evidence="2 3">
    <name type="scientific">Bacillus thuringiensis serovar pingluonsis</name>
    <dbReference type="NCBI Taxonomy" id="180881"/>
    <lineage>
        <taxon>Bacteria</taxon>
        <taxon>Bacillati</taxon>
        <taxon>Bacillota</taxon>
        <taxon>Bacilli</taxon>
        <taxon>Bacillales</taxon>
        <taxon>Bacillaceae</taxon>
        <taxon>Bacillus</taxon>
        <taxon>Bacillus cereus group</taxon>
    </lineage>
</organism>
<accession>A0A243AUS8</accession>
<evidence type="ECO:0000313" key="3">
    <source>
        <dbReference type="Proteomes" id="UP000195089"/>
    </source>
</evidence>
<name>A0A243AUS8_BACTU</name>
<keyword evidence="1" id="KW-1133">Transmembrane helix</keyword>